<protein>
    <submittedName>
        <fullName evidence="4">Transporter substrate-binding domain-containing protein</fullName>
    </submittedName>
</protein>
<evidence type="ECO:0000256" key="1">
    <source>
        <dbReference type="ARBA" id="ARBA00022729"/>
    </source>
</evidence>
<dbReference type="EMBL" id="CP097160">
    <property type="protein sequence ID" value="UQN15480.1"/>
    <property type="molecule type" value="Genomic_DNA"/>
</dbReference>
<dbReference type="PANTHER" id="PTHR35936:SF19">
    <property type="entry name" value="AMINO-ACID-BINDING PROTEIN YXEM-RELATED"/>
    <property type="match status" value="1"/>
</dbReference>
<feature type="chain" id="PRO_5047154421" evidence="2">
    <location>
        <begin position="25"/>
        <end position="289"/>
    </location>
</feature>
<evidence type="ECO:0000259" key="3">
    <source>
        <dbReference type="SMART" id="SM00062"/>
    </source>
</evidence>
<dbReference type="SMART" id="SM00062">
    <property type="entry name" value="PBPb"/>
    <property type="match status" value="1"/>
</dbReference>
<dbReference type="PROSITE" id="PS51257">
    <property type="entry name" value="PROKAR_LIPOPROTEIN"/>
    <property type="match status" value="1"/>
</dbReference>
<dbReference type="InterPro" id="IPR001638">
    <property type="entry name" value="Solute-binding_3/MltF_N"/>
</dbReference>
<gene>
    <name evidence="4" type="ORF">M3M28_03170</name>
</gene>
<accession>A0ABY4MYG2</accession>
<evidence type="ECO:0000313" key="4">
    <source>
        <dbReference type="EMBL" id="UQN15480.1"/>
    </source>
</evidence>
<dbReference type="Gene3D" id="3.40.190.10">
    <property type="entry name" value="Periplasmic binding protein-like II"/>
    <property type="match status" value="2"/>
</dbReference>
<dbReference type="Pfam" id="PF00497">
    <property type="entry name" value="SBP_bac_3"/>
    <property type="match status" value="1"/>
</dbReference>
<feature type="signal peptide" evidence="2">
    <location>
        <begin position="1"/>
        <end position="24"/>
    </location>
</feature>
<proteinExistence type="predicted"/>
<dbReference type="SUPFAM" id="SSF53850">
    <property type="entry name" value="Periplasmic binding protein-like II"/>
    <property type="match status" value="1"/>
</dbReference>
<sequence>MKKPRRYLVPIAIAALALTGCQSGGDTASTDAATQDAGATATAESAALEDGVLQACYTGDYRPFSYDDPDTGERTGIDVALMEDLAENLGVELEWVKTSWSDLMSTFLSSCDIAVGGISVTDERAEQVAFSDPVIVGGKAAITTCGREDEFDELEEVNQPDTTLITPVGGTNEAFADENAPEADIVRYDDNNTIFDQIVAGDADVMITDAPEVVWAAHEHPELCEVNADDPFTDATLAYMLPLNDAEFAATVNTWLASTHEDGTWDAAVSDWFGDDSVFSAEQLQEVLD</sequence>
<keyword evidence="1 2" id="KW-0732">Signal</keyword>
<organism evidence="4">
    <name type="scientific">Gulosibacter sediminis</name>
    <dbReference type="NCBI Taxonomy" id="1729695"/>
    <lineage>
        <taxon>Bacteria</taxon>
        <taxon>Bacillati</taxon>
        <taxon>Actinomycetota</taxon>
        <taxon>Actinomycetes</taxon>
        <taxon>Micrococcales</taxon>
        <taxon>Microbacteriaceae</taxon>
        <taxon>Gulosibacter</taxon>
    </lineage>
</organism>
<evidence type="ECO:0000256" key="2">
    <source>
        <dbReference type="SAM" id="SignalP"/>
    </source>
</evidence>
<dbReference type="PANTHER" id="PTHR35936">
    <property type="entry name" value="MEMBRANE-BOUND LYTIC MUREIN TRANSGLYCOSYLASE F"/>
    <property type="match status" value="1"/>
</dbReference>
<reference evidence="4" key="1">
    <citation type="submission" date="2022-05" db="EMBL/GenBank/DDBJ databases">
        <title>Complete genome sequence of toluene-degrading Gulosibacter sediminis strain ACHW.36C.</title>
        <authorList>
            <person name="Wai A.C."/>
            <person name="Lai G.K."/>
            <person name="Griffin S.D."/>
            <person name="Leung F.C."/>
        </authorList>
    </citation>
    <scope>NUCLEOTIDE SEQUENCE [LARGE SCALE GENOMIC DNA]</scope>
    <source>
        <strain evidence="4">ACHW.36C</strain>
    </source>
</reference>
<feature type="domain" description="Solute-binding protein family 3/N-terminal" evidence="3">
    <location>
        <begin position="52"/>
        <end position="276"/>
    </location>
</feature>
<name>A0ABY4MYG2_9MICO</name>